<proteinExistence type="predicted"/>
<protein>
    <submittedName>
        <fullName evidence="6">CvpA family protein</fullName>
    </submittedName>
</protein>
<dbReference type="GO" id="GO:0009403">
    <property type="term" value="P:toxin biosynthetic process"/>
    <property type="evidence" value="ECO:0007669"/>
    <property type="project" value="InterPro"/>
</dbReference>
<feature type="transmembrane region" description="Helical" evidence="5">
    <location>
        <begin position="152"/>
        <end position="174"/>
    </location>
</feature>
<feature type="transmembrane region" description="Helical" evidence="5">
    <location>
        <begin position="22"/>
        <end position="44"/>
    </location>
</feature>
<dbReference type="InterPro" id="IPR003825">
    <property type="entry name" value="Colicin-V_CvpA"/>
</dbReference>
<evidence type="ECO:0000256" key="1">
    <source>
        <dbReference type="ARBA" id="ARBA00004141"/>
    </source>
</evidence>
<dbReference type="GO" id="GO:0016020">
    <property type="term" value="C:membrane"/>
    <property type="evidence" value="ECO:0007669"/>
    <property type="project" value="UniProtKB-SubCell"/>
</dbReference>
<reference evidence="6" key="1">
    <citation type="submission" date="2021-02" db="EMBL/GenBank/DDBJ databases">
        <title>Abyssanaerobacter marinus gen.nov., sp., nov, anaerobic bacterium isolated from the Onnuri vent field of Indian Ocean and suggestion of Mogibacteriaceae fam. nov., and proposal of reclassification of ambiguous this family's genus member.</title>
        <authorList>
            <person name="Kim Y.J."/>
            <person name="Yang J.-A."/>
        </authorList>
    </citation>
    <scope>NUCLEOTIDE SEQUENCE</scope>
    <source>
        <strain evidence="6">DSM 2634</strain>
    </source>
</reference>
<accession>A0A939IGX8</accession>
<evidence type="ECO:0000256" key="4">
    <source>
        <dbReference type="ARBA" id="ARBA00023136"/>
    </source>
</evidence>
<sequence length="213" mass="23461">MVLDIIVAVIMLTTMVQGYRRGFLQTFLPTVGWFVGLAAAFFCAPKLKSLMVENTTLYQSVHNAVLEKVSSTLSPQEMQGTLPTIIQDFVSKLTETLSGSIAAGVSDFLFTILSFLLLAIGIKWIIFIIFSLPSKRKGGKGLPGLFNGLMGLLFGLVKGLLIVFIFLALVLPVASLAEPKYMSFLLNNLDQSKVAIELYNNNLILLIIRDFMY</sequence>
<keyword evidence="3 5" id="KW-1133">Transmembrane helix</keyword>
<gene>
    <name evidence="6" type="ORF">JYB65_12210</name>
</gene>
<evidence type="ECO:0000256" key="5">
    <source>
        <dbReference type="SAM" id="Phobius"/>
    </source>
</evidence>
<evidence type="ECO:0000313" key="6">
    <source>
        <dbReference type="EMBL" id="MBN7774130.1"/>
    </source>
</evidence>
<comment type="subcellular location">
    <subcellularLocation>
        <location evidence="1">Membrane</location>
        <topology evidence="1">Multi-pass membrane protein</topology>
    </subcellularLocation>
</comment>
<dbReference type="Proteomes" id="UP000664545">
    <property type="component" value="Unassembled WGS sequence"/>
</dbReference>
<evidence type="ECO:0000256" key="2">
    <source>
        <dbReference type="ARBA" id="ARBA00022692"/>
    </source>
</evidence>
<dbReference type="RefSeq" id="WP_206582970.1">
    <property type="nucleotide sequence ID" value="NZ_JAFJZZ010000006.1"/>
</dbReference>
<organism evidence="6 7">
    <name type="scientific">Clostridium aminobutyricum</name>
    <dbReference type="NCBI Taxonomy" id="33953"/>
    <lineage>
        <taxon>Bacteria</taxon>
        <taxon>Bacillati</taxon>
        <taxon>Bacillota</taxon>
        <taxon>Clostridia</taxon>
        <taxon>Eubacteriales</taxon>
        <taxon>Clostridiaceae</taxon>
        <taxon>Clostridium</taxon>
    </lineage>
</organism>
<evidence type="ECO:0000256" key="3">
    <source>
        <dbReference type="ARBA" id="ARBA00022989"/>
    </source>
</evidence>
<evidence type="ECO:0000313" key="7">
    <source>
        <dbReference type="Proteomes" id="UP000664545"/>
    </source>
</evidence>
<dbReference type="EMBL" id="JAFJZZ010000006">
    <property type="protein sequence ID" value="MBN7774130.1"/>
    <property type="molecule type" value="Genomic_DNA"/>
</dbReference>
<dbReference type="Pfam" id="PF02674">
    <property type="entry name" value="Colicin_V"/>
    <property type="match status" value="1"/>
</dbReference>
<keyword evidence="7" id="KW-1185">Reference proteome</keyword>
<feature type="transmembrane region" description="Helical" evidence="5">
    <location>
        <begin position="108"/>
        <end position="132"/>
    </location>
</feature>
<name>A0A939IGX8_CLOAM</name>
<keyword evidence="2 5" id="KW-0812">Transmembrane</keyword>
<dbReference type="AlphaFoldDB" id="A0A939IGX8"/>
<comment type="caution">
    <text evidence="6">The sequence shown here is derived from an EMBL/GenBank/DDBJ whole genome shotgun (WGS) entry which is preliminary data.</text>
</comment>
<keyword evidence="4 5" id="KW-0472">Membrane</keyword>